<feature type="compositionally biased region" description="Low complexity" evidence="1">
    <location>
        <begin position="133"/>
        <end position="145"/>
    </location>
</feature>
<protein>
    <submittedName>
        <fullName evidence="2">Uncharacterized protein</fullName>
    </submittedName>
</protein>
<name>A0AAN7YN17_9PEZI</name>
<evidence type="ECO:0000313" key="2">
    <source>
        <dbReference type="EMBL" id="KAK5117692.1"/>
    </source>
</evidence>
<organism evidence="2 3">
    <name type="scientific">Meristemomyces frigidus</name>
    <dbReference type="NCBI Taxonomy" id="1508187"/>
    <lineage>
        <taxon>Eukaryota</taxon>
        <taxon>Fungi</taxon>
        <taxon>Dikarya</taxon>
        <taxon>Ascomycota</taxon>
        <taxon>Pezizomycotina</taxon>
        <taxon>Dothideomycetes</taxon>
        <taxon>Dothideomycetidae</taxon>
        <taxon>Mycosphaerellales</taxon>
        <taxon>Teratosphaeriaceae</taxon>
        <taxon>Meristemomyces</taxon>
    </lineage>
</organism>
<evidence type="ECO:0000256" key="1">
    <source>
        <dbReference type="SAM" id="MobiDB-lite"/>
    </source>
</evidence>
<feature type="region of interest" description="Disordered" evidence="1">
    <location>
        <begin position="246"/>
        <end position="295"/>
    </location>
</feature>
<dbReference type="Proteomes" id="UP001310890">
    <property type="component" value="Unassembled WGS sequence"/>
</dbReference>
<proteinExistence type="predicted"/>
<feature type="compositionally biased region" description="Polar residues" evidence="1">
    <location>
        <begin position="184"/>
        <end position="203"/>
    </location>
</feature>
<comment type="caution">
    <text evidence="2">The sequence shown here is derived from an EMBL/GenBank/DDBJ whole genome shotgun (WGS) entry which is preliminary data.</text>
</comment>
<feature type="region of interest" description="Disordered" evidence="1">
    <location>
        <begin position="1"/>
        <end position="105"/>
    </location>
</feature>
<feature type="compositionally biased region" description="Polar residues" evidence="1">
    <location>
        <begin position="210"/>
        <end position="231"/>
    </location>
</feature>
<feature type="compositionally biased region" description="Polar residues" evidence="1">
    <location>
        <begin position="458"/>
        <end position="482"/>
    </location>
</feature>
<dbReference type="AlphaFoldDB" id="A0AAN7YN17"/>
<gene>
    <name evidence="2" type="ORF">LTR62_005115</name>
</gene>
<feature type="compositionally biased region" description="Low complexity" evidence="1">
    <location>
        <begin position="432"/>
        <end position="444"/>
    </location>
</feature>
<evidence type="ECO:0000313" key="3">
    <source>
        <dbReference type="Proteomes" id="UP001310890"/>
    </source>
</evidence>
<feature type="compositionally biased region" description="Polar residues" evidence="1">
    <location>
        <begin position="1"/>
        <end position="10"/>
    </location>
</feature>
<feature type="compositionally biased region" description="Polar residues" evidence="1">
    <location>
        <begin position="90"/>
        <end position="99"/>
    </location>
</feature>
<feature type="compositionally biased region" description="Polar residues" evidence="1">
    <location>
        <begin position="50"/>
        <end position="62"/>
    </location>
</feature>
<feature type="region of interest" description="Disordered" evidence="1">
    <location>
        <begin position="133"/>
        <end position="231"/>
    </location>
</feature>
<feature type="compositionally biased region" description="Low complexity" evidence="1">
    <location>
        <begin position="30"/>
        <end position="44"/>
    </location>
</feature>
<reference evidence="2" key="1">
    <citation type="submission" date="2023-08" db="EMBL/GenBank/DDBJ databases">
        <title>Black Yeasts Isolated from many extreme environments.</title>
        <authorList>
            <person name="Coleine C."/>
            <person name="Stajich J.E."/>
            <person name="Selbmann L."/>
        </authorList>
    </citation>
    <scope>NUCLEOTIDE SEQUENCE</scope>
    <source>
        <strain evidence="2">CCFEE 5401</strain>
    </source>
</reference>
<sequence>MPATSISSLDQHAIPRRIPKLAVRNRIPDSEVVSTKSSSTETVTDLSMRPTLSSHPSEQTIGPGSLARRPSNLSQLSGQHEVGSRGRNGSIASTTTGQKASKKKSSGMLSFFTLKEPSTSAWEEYAQAQKKAAASSKASRSTAQKLPDYVPATNSKWNGLPESAERMSKDTKRSSKRLSTLSSATRQTGRTITTSYSDNSNESSGRKYGSLSSKLSRPQSMPTQHSHNLSMHSRTSINTVQTHVNATHPAHRNNAVTPWDEPTEEERPESSQTFLHPPSPTPSYNPEGPLSSLPTPELEIPSLALAADGLVTPEHSPRTPPADFSANLIDAIALTSTQEARTSNDSDDRALATFWHSDTDTEPESLDSSSRPLSIAFSRLGRRPAGRHQPIFEEECECEGEEREGEGFAGRTRPFLETMPLNRPRGLEPEGRGTATTAGTTGIHGAEEEHKRGPSPKPSYSSETRTPSLTPSKAESEISFQWHQTPKQRLGLGGRLSRIAAEENLLPWEERMEVGTYRDREWEGVGSSVGLGMGNRSSIVSQATMVSEVGKFKRLSLRLGGRR</sequence>
<accession>A0AAN7YN17</accession>
<dbReference type="EMBL" id="JAVRRL010000004">
    <property type="protein sequence ID" value="KAK5117692.1"/>
    <property type="molecule type" value="Genomic_DNA"/>
</dbReference>
<feature type="compositionally biased region" description="Basic and acidic residues" evidence="1">
    <location>
        <begin position="163"/>
        <end position="173"/>
    </location>
</feature>
<feature type="region of interest" description="Disordered" evidence="1">
    <location>
        <begin position="417"/>
        <end position="482"/>
    </location>
</feature>